<dbReference type="PANTHER" id="PTHR14369:SF0">
    <property type="entry name" value="SURFEIT LOCUS PROTEIN 6"/>
    <property type="match status" value="1"/>
</dbReference>
<feature type="region of interest" description="Disordered" evidence="5">
    <location>
        <begin position="160"/>
        <end position="201"/>
    </location>
</feature>
<evidence type="ECO:0000256" key="3">
    <source>
        <dbReference type="ARBA" id="ARBA00023242"/>
    </source>
</evidence>
<feature type="compositionally biased region" description="Polar residues" evidence="5">
    <location>
        <begin position="93"/>
        <end position="116"/>
    </location>
</feature>
<evidence type="ECO:0000259" key="6">
    <source>
        <dbReference type="Pfam" id="PF04935"/>
    </source>
</evidence>
<dbReference type="GO" id="GO:0042274">
    <property type="term" value="P:ribosomal small subunit biogenesis"/>
    <property type="evidence" value="ECO:0007669"/>
    <property type="project" value="TreeGrafter"/>
</dbReference>
<reference evidence="7 8" key="1">
    <citation type="submission" date="2020-02" db="EMBL/GenBank/DDBJ databases">
        <title>A chromosome-scale genome assembly of the black bullhead catfish (Ameiurus melas).</title>
        <authorList>
            <person name="Wen M."/>
            <person name="Zham M."/>
            <person name="Cabau C."/>
            <person name="Klopp C."/>
            <person name="Donnadieu C."/>
            <person name="Roques C."/>
            <person name="Bouchez O."/>
            <person name="Lampietro C."/>
            <person name="Jouanno E."/>
            <person name="Herpin A."/>
            <person name="Louis A."/>
            <person name="Berthelot C."/>
            <person name="Parey E."/>
            <person name="Roest-Crollius H."/>
            <person name="Braasch I."/>
            <person name="Postlethwait J."/>
            <person name="Robinson-Rechavi M."/>
            <person name="Echchiki A."/>
            <person name="Begum T."/>
            <person name="Montfort J."/>
            <person name="Schartl M."/>
            <person name="Bobe J."/>
            <person name="Guiguen Y."/>
        </authorList>
    </citation>
    <scope>NUCLEOTIDE SEQUENCE [LARGE SCALE GENOMIC DNA]</scope>
    <source>
        <strain evidence="7">M_S1</strain>
        <tissue evidence="7">Blood</tissue>
    </source>
</reference>
<evidence type="ECO:0000256" key="2">
    <source>
        <dbReference type="ARBA" id="ARBA00005904"/>
    </source>
</evidence>
<keyword evidence="4" id="KW-0175">Coiled coil</keyword>
<evidence type="ECO:0000313" key="8">
    <source>
        <dbReference type="Proteomes" id="UP000593565"/>
    </source>
</evidence>
<dbReference type="InterPro" id="IPR029190">
    <property type="entry name" value="Rrp14/SURF6_C"/>
</dbReference>
<gene>
    <name evidence="7" type="ORF">AMELA_G00255010</name>
</gene>
<sequence>MQRLLTHPIRKIQTYISSYWRIFLICKAVQSLKMSSLVAKYEYLEKFTRKRWHSEDQKPKNRGYVPFRGRSDSEAGPHKKKQKNNWEPGKGRNMNTNYRKPTPTSIHNPAQKQSGTAVQNAVQVRVQRGKRVKMQQKTEGTKSEDFNAVDILKKRLHEKIEASRTQGAPKDPSSEEVQKRRAKRKQERERKKRKRKEFRMKKLAESAPIEVKVENETEPAHVPQSDSTVSKPANMDTNTIVFNKVEVGEEYVDKATQLKEKKKRKAKRGLTPLTGRNVKQLLSRVEARKARLEELREKDEKKAKKEEEKMRWTNVLYKAEGLKIKDNEDLLRASLKRKEKMKTRRKKKWAERSQQVLEKMQQRQDKRRKNIQKSKQNKMEKRKQRIRKKGRVLPEDLKMAAV</sequence>
<accession>A0A7J5ZT36</accession>
<comment type="similarity">
    <text evidence="2">Belongs to the SURF6 family.</text>
</comment>
<dbReference type="PANTHER" id="PTHR14369">
    <property type="entry name" value="SURFEIT LOCUS PROTEIN 6"/>
    <property type="match status" value="1"/>
</dbReference>
<feature type="region of interest" description="Disordered" evidence="5">
    <location>
        <begin position="214"/>
        <end position="234"/>
    </location>
</feature>
<dbReference type="GO" id="GO:0005730">
    <property type="term" value="C:nucleolus"/>
    <property type="evidence" value="ECO:0007669"/>
    <property type="project" value="TreeGrafter"/>
</dbReference>
<organism evidence="7 8">
    <name type="scientific">Ameiurus melas</name>
    <name type="common">Black bullhead</name>
    <name type="synonym">Silurus melas</name>
    <dbReference type="NCBI Taxonomy" id="219545"/>
    <lineage>
        <taxon>Eukaryota</taxon>
        <taxon>Metazoa</taxon>
        <taxon>Chordata</taxon>
        <taxon>Craniata</taxon>
        <taxon>Vertebrata</taxon>
        <taxon>Euteleostomi</taxon>
        <taxon>Actinopterygii</taxon>
        <taxon>Neopterygii</taxon>
        <taxon>Teleostei</taxon>
        <taxon>Ostariophysi</taxon>
        <taxon>Siluriformes</taxon>
        <taxon>Ictaluridae</taxon>
        <taxon>Ameiurus</taxon>
    </lineage>
</organism>
<feature type="coiled-coil region" evidence="4">
    <location>
        <begin position="278"/>
        <end position="309"/>
    </location>
</feature>
<feature type="region of interest" description="Disordered" evidence="5">
    <location>
        <begin position="337"/>
        <end position="402"/>
    </location>
</feature>
<feature type="compositionally biased region" description="Basic residues" evidence="5">
    <location>
        <begin position="365"/>
        <end position="391"/>
    </location>
</feature>
<dbReference type="AlphaFoldDB" id="A0A7J5ZT36"/>
<dbReference type="InterPro" id="IPR007019">
    <property type="entry name" value="SURF6"/>
</dbReference>
<evidence type="ECO:0000256" key="5">
    <source>
        <dbReference type="SAM" id="MobiDB-lite"/>
    </source>
</evidence>
<evidence type="ECO:0000313" key="7">
    <source>
        <dbReference type="EMBL" id="KAF4073091.1"/>
    </source>
</evidence>
<dbReference type="Proteomes" id="UP000593565">
    <property type="component" value="Unassembled WGS sequence"/>
</dbReference>
<proteinExistence type="inferred from homology"/>
<dbReference type="GO" id="GO:0003723">
    <property type="term" value="F:RNA binding"/>
    <property type="evidence" value="ECO:0007669"/>
    <property type="project" value="TreeGrafter"/>
</dbReference>
<dbReference type="Pfam" id="PF04935">
    <property type="entry name" value="SURF6"/>
    <property type="match status" value="1"/>
</dbReference>
<dbReference type="GO" id="GO:0042273">
    <property type="term" value="P:ribosomal large subunit biogenesis"/>
    <property type="evidence" value="ECO:0007669"/>
    <property type="project" value="TreeGrafter"/>
</dbReference>
<name>A0A7J5ZT36_AMEME</name>
<feature type="compositionally biased region" description="Basic residues" evidence="5">
    <location>
        <begin position="337"/>
        <end position="349"/>
    </location>
</feature>
<comment type="caution">
    <text evidence="7">The sequence shown here is derived from an EMBL/GenBank/DDBJ whole genome shotgun (WGS) entry which is preliminary data.</text>
</comment>
<feature type="region of interest" description="Disordered" evidence="5">
    <location>
        <begin position="52"/>
        <end position="146"/>
    </location>
</feature>
<dbReference type="EMBL" id="JAAGNN010000024">
    <property type="protein sequence ID" value="KAF4073091.1"/>
    <property type="molecule type" value="Genomic_DNA"/>
</dbReference>
<feature type="compositionally biased region" description="Basic and acidic residues" evidence="5">
    <location>
        <begin position="392"/>
        <end position="402"/>
    </location>
</feature>
<keyword evidence="8" id="KW-1185">Reference proteome</keyword>
<feature type="compositionally biased region" description="Polar residues" evidence="5">
    <location>
        <begin position="224"/>
        <end position="234"/>
    </location>
</feature>
<protein>
    <recommendedName>
        <fullName evidence="6">Ribosomal RNA-processing protein 14/surfeit locus protein 6 C-terminal domain-containing protein</fullName>
    </recommendedName>
</protein>
<evidence type="ECO:0000256" key="1">
    <source>
        <dbReference type="ARBA" id="ARBA00004123"/>
    </source>
</evidence>
<comment type="subcellular location">
    <subcellularLocation>
        <location evidence="1">Nucleus</location>
    </subcellularLocation>
</comment>
<dbReference type="GO" id="GO:0003677">
    <property type="term" value="F:DNA binding"/>
    <property type="evidence" value="ECO:0007669"/>
    <property type="project" value="TreeGrafter"/>
</dbReference>
<evidence type="ECO:0000256" key="4">
    <source>
        <dbReference type="SAM" id="Coils"/>
    </source>
</evidence>
<feature type="compositionally biased region" description="Basic residues" evidence="5">
    <location>
        <begin position="180"/>
        <end position="201"/>
    </location>
</feature>
<feature type="domain" description="Ribosomal RNA-processing protein 14/surfeit locus protein 6 C-terminal" evidence="6">
    <location>
        <begin position="175"/>
        <end position="384"/>
    </location>
</feature>
<keyword evidence="3" id="KW-0539">Nucleus</keyword>
<feature type="compositionally biased region" description="Low complexity" evidence="5">
    <location>
        <begin position="117"/>
        <end position="126"/>
    </location>
</feature>